<keyword evidence="2" id="KW-1185">Reference proteome</keyword>
<dbReference type="HOGENOM" id="CLU_991577_0_0_1"/>
<protein>
    <submittedName>
        <fullName evidence="1">Predicted protein</fullName>
    </submittedName>
</protein>
<dbReference type="Gramene" id="Al_scaffold_0002_507">
    <property type="protein sequence ID" value="Al_scaffold_0002_507"/>
    <property type="gene ID" value="Al_scaffold_0002_507"/>
</dbReference>
<dbReference type="AlphaFoldDB" id="D7KWT9"/>
<name>D7KWT9_ARALL</name>
<reference evidence="2" key="1">
    <citation type="journal article" date="2011" name="Nat. Genet.">
        <title>The Arabidopsis lyrata genome sequence and the basis of rapid genome size change.</title>
        <authorList>
            <person name="Hu T.T."/>
            <person name="Pattyn P."/>
            <person name="Bakker E.G."/>
            <person name="Cao J."/>
            <person name="Cheng J.-F."/>
            <person name="Clark R.M."/>
            <person name="Fahlgren N."/>
            <person name="Fawcett J.A."/>
            <person name="Grimwood J."/>
            <person name="Gundlach H."/>
            <person name="Haberer G."/>
            <person name="Hollister J.D."/>
            <person name="Ossowski S."/>
            <person name="Ottilar R.P."/>
            <person name="Salamov A.A."/>
            <person name="Schneeberger K."/>
            <person name="Spannagl M."/>
            <person name="Wang X."/>
            <person name="Yang L."/>
            <person name="Nasrallah M.E."/>
            <person name="Bergelson J."/>
            <person name="Carrington J.C."/>
            <person name="Gaut B.S."/>
            <person name="Schmutz J."/>
            <person name="Mayer K.F.X."/>
            <person name="Van de Peer Y."/>
            <person name="Grigoriev I.V."/>
            <person name="Nordborg M."/>
            <person name="Weigel D."/>
            <person name="Guo Y.-L."/>
        </authorList>
    </citation>
    <scope>NUCLEOTIDE SEQUENCE [LARGE SCALE GENOMIC DNA]</scope>
    <source>
        <strain evidence="2">cv. MN47</strain>
    </source>
</reference>
<gene>
    <name evidence="1" type="ORF">ARALYDRAFT_675357</name>
</gene>
<dbReference type="Proteomes" id="UP000008694">
    <property type="component" value="Unassembled WGS sequence"/>
</dbReference>
<proteinExistence type="predicted"/>
<dbReference type="EMBL" id="GL348714">
    <property type="protein sequence ID" value="EFH62872.1"/>
    <property type="molecule type" value="Genomic_DNA"/>
</dbReference>
<evidence type="ECO:0000313" key="1">
    <source>
        <dbReference type="EMBL" id="EFH62872.1"/>
    </source>
</evidence>
<evidence type="ECO:0000313" key="2">
    <source>
        <dbReference type="Proteomes" id="UP000008694"/>
    </source>
</evidence>
<accession>D7KWT9</accession>
<sequence length="281" mass="32119">MLHRSYSQLLILGLGPGKQWTYSLSAMDIYRIRLGSINDVKLFHIHIETDATPLQTTLLVEVTEKSQELVQHTNQWKVYLLHNLQILLNTITNQDMFLLKSNFLCLNATSNQSATLLEYLLTSFSNCFRIVKRKVSYLNYGSDGKVYAPKIDVHKIQMNCIKLVYLGTLSMCRGARIVGIPRWLGIREKPLHTICKVSLITTSAYHLVARQSLIPMYGSSIHFSYWSITKETTSRVPSSRFLSWTLSRSEANRTKPTKDYEFTCTVIGQKVEIAGRACIFD</sequence>
<organism evidence="2">
    <name type="scientific">Arabidopsis lyrata subsp. lyrata</name>
    <name type="common">Lyre-leaved rock-cress</name>
    <dbReference type="NCBI Taxonomy" id="81972"/>
    <lineage>
        <taxon>Eukaryota</taxon>
        <taxon>Viridiplantae</taxon>
        <taxon>Streptophyta</taxon>
        <taxon>Embryophyta</taxon>
        <taxon>Tracheophyta</taxon>
        <taxon>Spermatophyta</taxon>
        <taxon>Magnoliopsida</taxon>
        <taxon>eudicotyledons</taxon>
        <taxon>Gunneridae</taxon>
        <taxon>Pentapetalae</taxon>
        <taxon>rosids</taxon>
        <taxon>malvids</taxon>
        <taxon>Brassicales</taxon>
        <taxon>Brassicaceae</taxon>
        <taxon>Camelineae</taxon>
        <taxon>Arabidopsis</taxon>
    </lineage>
</organism>